<proteinExistence type="predicted"/>
<accession>A0A0A0B9Y7</accession>
<evidence type="ECO:0000256" key="1">
    <source>
        <dbReference type="SAM" id="MobiDB-lite"/>
    </source>
</evidence>
<protein>
    <submittedName>
        <fullName evidence="2">Uncharacterized protein</fullName>
    </submittedName>
</protein>
<organism evidence="2 3">
    <name type="scientific">Cellulomonas cellasea DSM 20118</name>
    <dbReference type="NCBI Taxonomy" id="1408250"/>
    <lineage>
        <taxon>Bacteria</taxon>
        <taxon>Bacillati</taxon>
        <taxon>Actinomycetota</taxon>
        <taxon>Actinomycetes</taxon>
        <taxon>Micrococcales</taxon>
        <taxon>Cellulomonadaceae</taxon>
        <taxon>Cellulomonas</taxon>
    </lineage>
</organism>
<dbReference type="AlphaFoldDB" id="A0A0A0B9Y7"/>
<keyword evidence="3" id="KW-1185">Reference proteome</keyword>
<gene>
    <name evidence="2" type="ORF">Q760_10645</name>
</gene>
<evidence type="ECO:0000313" key="3">
    <source>
        <dbReference type="Proteomes" id="UP000029833"/>
    </source>
</evidence>
<dbReference type="EMBL" id="AXNT01000031">
    <property type="protein sequence ID" value="KGM02937.1"/>
    <property type="molecule type" value="Genomic_DNA"/>
</dbReference>
<dbReference type="STRING" id="1408250.Q760_10645"/>
<feature type="region of interest" description="Disordered" evidence="1">
    <location>
        <begin position="1"/>
        <end position="57"/>
    </location>
</feature>
<evidence type="ECO:0000313" key="2">
    <source>
        <dbReference type="EMBL" id="KGM02937.1"/>
    </source>
</evidence>
<dbReference type="Proteomes" id="UP000029833">
    <property type="component" value="Unassembled WGS sequence"/>
</dbReference>
<sequence>MGAVSATRGTVPADRAMERLLTARRGHAEDPRRTGAAGQGDRRRTVVHLQRGTVTTL</sequence>
<name>A0A0A0B9Y7_9CELL</name>
<comment type="caution">
    <text evidence="2">The sequence shown here is derived from an EMBL/GenBank/DDBJ whole genome shotgun (WGS) entry which is preliminary data.</text>
</comment>
<reference evidence="2 3" key="1">
    <citation type="submission" date="2013-10" db="EMBL/GenBank/DDBJ databases">
        <authorList>
            <person name="Wang G."/>
            <person name="Zhuang W."/>
        </authorList>
    </citation>
    <scope>NUCLEOTIDE SEQUENCE [LARGE SCALE GENOMIC DNA]</scope>
    <source>
        <strain evidence="2 3">DSM 20118</strain>
    </source>
</reference>